<name>A0A1F4TIP7_UNCSA</name>
<sequence>MFPHFQALQDTILQVAETCKDGKEVGEWSEIIEVEVPKVKPAPATATERQILASGHDGKNGWVQNLMGNQREEELEEVERQIIEKLKAEFVL</sequence>
<proteinExistence type="predicted"/>
<comment type="caution">
    <text evidence="1">The sequence shown here is derived from an EMBL/GenBank/DDBJ whole genome shotgun (WGS) entry which is preliminary data.</text>
</comment>
<dbReference type="Proteomes" id="UP000177309">
    <property type="component" value="Unassembled WGS sequence"/>
</dbReference>
<dbReference type="EMBL" id="MEUI01000049">
    <property type="protein sequence ID" value="OGC32554.1"/>
    <property type="molecule type" value="Genomic_DNA"/>
</dbReference>
<dbReference type="AlphaFoldDB" id="A0A1F4TIP7"/>
<evidence type="ECO:0000313" key="2">
    <source>
        <dbReference type="Proteomes" id="UP000177309"/>
    </source>
</evidence>
<organism evidence="1 2">
    <name type="scientific">candidate division WOR-1 bacterium RIFOXYC2_FULL_41_25</name>
    <dbReference type="NCBI Taxonomy" id="1802586"/>
    <lineage>
        <taxon>Bacteria</taxon>
        <taxon>Bacillati</taxon>
        <taxon>Saganbacteria</taxon>
    </lineage>
</organism>
<protein>
    <submittedName>
        <fullName evidence="1">Uncharacterized protein</fullName>
    </submittedName>
</protein>
<accession>A0A1F4TIP7</accession>
<gene>
    <name evidence="1" type="ORF">A2462_02985</name>
</gene>
<evidence type="ECO:0000313" key="1">
    <source>
        <dbReference type="EMBL" id="OGC32554.1"/>
    </source>
</evidence>
<reference evidence="1 2" key="1">
    <citation type="journal article" date="2016" name="Nat. Commun.">
        <title>Thousands of microbial genomes shed light on interconnected biogeochemical processes in an aquifer system.</title>
        <authorList>
            <person name="Anantharaman K."/>
            <person name="Brown C.T."/>
            <person name="Hug L.A."/>
            <person name="Sharon I."/>
            <person name="Castelle C.J."/>
            <person name="Probst A.J."/>
            <person name="Thomas B.C."/>
            <person name="Singh A."/>
            <person name="Wilkins M.J."/>
            <person name="Karaoz U."/>
            <person name="Brodie E.L."/>
            <person name="Williams K.H."/>
            <person name="Hubbard S.S."/>
            <person name="Banfield J.F."/>
        </authorList>
    </citation>
    <scope>NUCLEOTIDE SEQUENCE [LARGE SCALE GENOMIC DNA]</scope>
</reference>